<protein>
    <submittedName>
        <fullName evidence="2">Uncharacterized protein</fullName>
    </submittedName>
</protein>
<feature type="compositionally biased region" description="Polar residues" evidence="1">
    <location>
        <begin position="283"/>
        <end position="294"/>
    </location>
</feature>
<dbReference type="EnsemblMetazoa" id="AMAM016691-RA">
    <property type="protein sequence ID" value="AMAM016691-PA"/>
    <property type="gene ID" value="AMAM016691"/>
</dbReference>
<dbReference type="Proteomes" id="UP000075901">
    <property type="component" value="Unassembled WGS sequence"/>
</dbReference>
<organism evidence="2 3">
    <name type="scientific">Anopheles maculatus</name>
    <dbReference type="NCBI Taxonomy" id="74869"/>
    <lineage>
        <taxon>Eukaryota</taxon>
        <taxon>Metazoa</taxon>
        <taxon>Ecdysozoa</taxon>
        <taxon>Arthropoda</taxon>
        <taxon>Hexapoda</taxon>
        <taxon>Insecta</taxon>
        <taxon>Pterygota</taxon>
        <taxon>Neoptera</taxon>
        <taxon>Endopterygota</taxon>
        <taxon>Diptera</taxon>
        <taxon>Nematocera</taxon>
        <taxon>Culicoidea</taxon>
        <taxon>Culicidae</taxon>
        <taxon>Anophelinae</taxon>
        <taxon>Anopheles</taxon>
        <taxon>Anopheles maculatus group</taxon>
    </lineage>
</organism>
<reference evidence="3" key="1">
    <citation type="submission" date="2013-09" db="EMBL/GenBank/DDBJ databases">
        <title>The Genome Sequence of Anopheles maculatus species B.</title>
        <authorList>
            <consortium name="The Broad Institute Genomics Platform"/>
            <person name="Neafsey D.E."/>
            <person name="Besansky N."/>
            <person name="Howell P."/>
            <person name="Walton C."/>
            <person name="Young S.K."/>
            <person name="Zeng Q."/>
            <person name="Gargeya S."/>
            <person name="Fitzgerald M."/>
            <person name="Haas B."/>
            <person name="Abouelleil A."/>
            <person name="Allen A.W."/>
            <person name="Alvarado L."/>
            <person name="Arachchi H.M."/>
            <person name="Berlin A.M."/>
            <person name="Chapman S.B."/>
            <person name="Gainer-Dewar J."/>
            <person name="Goldberg J."/>
            <person name="Griggs A."/>
            <person name="Gujja S."/>
            <person name="Hansen M."/>
            <person name="Howarth C."/>
            <person name="Imamovic A."/>
            <person name="Ireland A."/>
            <person name="Larimer J."/>
            <person name="McCowan C."/>
            <person name="Murphy C."/>
            <person name="Pearson M."/>
            <person name="Poon T.W."/>
            <person name="Priest M."/>
            <person name="Roberts A."/>
            <person name="Saif S."/>
            <person name="Shea T."/>
            <person name="Sisk P."/>
            <person name="Sykes S."/>
            <person name="Wortman J."/>
            <person name="Nusbaum C."/>
            <person name="Birren B."/>
        </authorList>
    </citation>
    <scope>NUCLEOTIDE SEQUENCE [LARGE SCALE GENOMIC DNA]</scope>
    <source>
        <strain evidence="3">maculatus3</strain>
    </source>
</reference>
<feature type="compositionally biased region" description="Low complexity" evidence="1">
    <location>
        <begin position="307"/>
        <end position="318"/>
    </location>
</feature>
<feature type="region of interest" description="Disordered" evidence="1">
    <location>
        <begin position="102"/>
        <end position="134"/>
    </location>
</feature>
<feature type="region of interest" description="Disordered" evidence="1">
    <location>
        <begin position="205"/>
        <end position="231"/>
    </location>
</feature>
<evidence type="ECO:0000256" key="1">
    <source>
        <dbReference type="SAM" id="MobiDB-lite"/>
    </source>
</evidence>
<dbReference type="AlphaFoldDB" id="A0A182SZR4"/>
<feature type="compositionally biased region" description="Basic and acidic residues" evidence="1">
    <location>
        <begin position="102"/>
        <end position="121"/>
    </location>
</feature>
<keyword evidence="3" id="KW-1185">Reference proteome</keyword>
<feature type="region of interest" description="Disordered" evidence="1">
    <location>
        <begin position="257"/>
        <end position="318"/>
    </location>
</feature>
<evidence type="ECO:0000313" key="2">
    <source>
        <dbReference type="EnsemblMetazoa" id="AMAM016691-PA"/>
    </source>
</evidence>
<proteinExistence type="predicted"/>
<reference evidence="2" key="2">
    <citation type="submission" date="2020-05" db="UniProtKB">
        <authorList>
            <consortium name="EnsemblMetazoa"/>
        </authorList>
    </citation>
    <scope>IDENTIFICATION</scope>
    <source>
        <strain evidence="2">maculatus3</strain>
    </source>
</reference>
<name>A0A182SZR4_9DIPT</name>
<evidence type="ECO:0000313" key="3">
    <source>
        <dbReference type="Proteomes" id="UP000075901"/>
    </source>
</evidence>
<accession>A0A182SZR4</accession>
<dbReference type="VEuPathDB" id="VectorBase:AMAM016691"/>
<sequence>MKLDLSMKIEDTKEARAYNVRITPTTENRISLVQYNYCDGTTNNSSTDGGAGSPTGTPLMRVVGGHKGEHFTDDDRNSITSLKMLGSCKLDRSRIEKIKEERRHQLSEKYRSESFKSERGDYGAGANGKLKSKSKSELREFKEGDLVADRADKKYDSLRFRSKSRAELLSSDGPFPLADSSCNPVAGKIASVSLNTVAQPVASSLRPTAPIRTRRISDEKNQNDLPPVVANVAGPVAGDASMSQVCDNKFELKTRQKFDVKRSSMDYPVSSASPGLANDGKDTQQPSQPQQRHSFANGRSGLVVTRSNSSSNSSSSTQ</sequence>